<feature type="region of interest" description="Disordered" evidence="1">
    <location>
        <begin position="100"/>
        <end position="120"/>
    </location>
</feature>
<dbReference type="Proteomes" id="UP000250043">
    <property type="component" value="Unassembled WGS sequence"/>
</dbReference>
<feature type="compositionally biased region" description="Low complexity" evidence="1">
    <location>
        <begin position="149"/>
        <end position="160"/>
    </location>
</feature>
<evidence type="ECO:0000313" key="2">
    <source>
        <dbReference type="EMBL" id="OCH91082.1"/>
    </source>
</evidence>
<protein>
    <submittedName>
        <fullName evidence="2">Uncharacterized protein</fullName>
    </submittedName>
</protein>
<keyword evidence="3" id="KW-1185">Reference proteome</keyword>
<feature type="compositionally biased region" description="Basic and acidic residues" evidence="1">
    <location>
        <begin position="177"/>
        <end position="186"/>
    </location>
</feature>
<proteinExistence type="predicted"/>
<gene>
    <name evidence="2" type="ORF">OBBRIDRAFT_792698</name>
</gene>
<feature type="compositionally biased region" description="Polar residues" evidence="1">
    <location>
        <begin position="161"/>
        <end position="176"/>
    </location>
</feature>
<dbReference type="EMBL" id="KV722392">
    <property type="protein sequence ID" value="OCH91082.1"/>
    <property type="molecule type" value="Genomic_DNA"/>
</dbReference>
<sequence length="186" mass="20799">MQYVTLVHPPYPEHPQGDERLPNYPTRIISCAHDMEFCQMRQGWLTGSTRASQGGAYCRTVRIVPSSTRRSYAQHSVLRYDERQNTPGWRLSGLRADSATEAGDKCQGSDVPTDPRGTSTSCTRLGAQVFLASREDELWSDVRRRDVDATASRTRAPTARQNVPASSQMLVSTSPERTLEDNLRSP</sequence>
<dbReference type="AlphaFoldDB" id="A0A8E2AZR5"/>
<feature type="region of interest" description="Disordered" evidence="1">
    <location>
        <begin position="145"/>
        <end position="186"/>
    </location>
</feature>
<evidence type="ECO:0000313" key="3">
    <source>
        <dbReference type="Proteomes" id="UP000250043"/>
    </source>
</evidence>
<organism evidence="2 3">
    <name type="scientific">Obba rivulosa</name>
    <dbReference type="NCBI Taxonomy" id="1052685"/>
    <lineage>
        <taxon>Eukaryota</taxon>
        <taxon>Fungi</taxon>
        <taxon>Dikarya</taxon>
        <taxon>Basidiomycota</taxon>
        <taxon>Agaricomycotina</taxon>
        <taxon>Agaricomycetes</taxon>
        <taxon>Polyporales</taxon>
        <taxon>Gelatoporiaceae</taxon>
        <taxon>Obba</taxon>
    </lineage>
</organism>
<evidence type="ECO:0000256" key="1">
    <source>
        <dbReference type="SAM" id="MobiDB-lite"/>
    </source>
</evidence>
<reference evidence="2 3" key="1">
    <citation type="submission" date="2016-07" db="EMBL/GenBank/DDBJ databases">
        <title>Draft genome of the white-rot fungus Obba rivulosa 3A-2.</title>
        <authorList>
            <consortium name="DOE Joint Genome Institute"/>
            <person name="Miettinen O."/>
            <person name="Riley R."/>
            <person name="Acob R."/>
            <person name="Barry K."/>
            <person name="Cullen D."/>
            <person name="De Vries R."/>
            <person name="Hainaut M."/>
            <person name="Hatakka A."/>
            <person name="Henrissat B."/>
            <person name="Hilden K."/>
            <person name="Kuo R."/>
            <person name="Labutti K."/>
            <person name="Lipzen A."/>
            <person name="Makela M.R."/>
            <person name="Sandor L."/>
            <person name="Spatafora J.W."/>
            <person name="Grigoriev I.V."/>
            <person name="Hibbett D.S."/>
        </authorList>
    </citation>
    <scope>NUCLEOTIDE SEQUENCE [LARGE SCALE GENOMIC DNA]</scope>
    <source>
        <strain evidence="2 3">3A-2</strain>
    </source>
</reference>
<name>A0A8E2AZR5_9APHY</name>
<accession>A0A8E2AZR5</accession>